<dbReference type="Pfam" id="PF00076">
    <property type="entry name" value="RRM_1"/>
    <property type="match status" value="1"/>
</dbReference>
<keyword evidence="1" id="KW-0694">RNA-binding</keyword>
<evidence type="ECO:0000256" key="1">
    <source>
        <dbReference type="ARBA" id="ARBA00022884"/>
    </source>
</evidence>
<dbReference type="InterPro" id="IPR012677">
    <property type="entry name" value="Nucleotide-bd_a/b_plait_sf"/>
</dbReference>
<reference evidence="5" key="2">
    <citation type="journal article" date="2024" name="Antonie Van Leeuwenhoek">
        <title>Roseihalotalea indica gen. nov., sp. nov., a halophilic Bacteroidetes from mesopelagic Southwest Indian Ocean with higher carbohydrate metabolic potential.</title>
        <authorList>
            <person name="Chen B."/>
            <person name="Zhang M."/>
            <person name="Lin D."/>
            <person name="Ye J."/>
            <person name="Tang K."/>
        </authorList>
    </citation>
    <scope>NUCLEOTIDE SEQUENCE</scope>
    <source>
        <strain evidence="5">TK19036</strain>
    </source>
</reference>
<keyword evidence="3" id="KW-0472">Membrane</keyword>
<sequence length="129" mass="14341">MICTSFEMLCYLIVYLTILFIFILSFMNLFVAKLSPSTTSEDLNDLFAEYGEIESAKVIFDRETGNSRCFGFVEMANDEDAQRAITELNEVEFDGSDIVVKKARPKGEGGGGGQRRQNFGGGGGYNSRY</sequence>
<dbReference type="AlphaFoldDB" id="A0AA49GT75"/>
<dbReference type="SUPFAM" id="SSF54928">
    <property type="entry name" value="RNA-binding domain, RBD"/>
    <property type="match status" value="1"/>
</dbReference>
<feature type="transmembrane region" description="Helical" evidence="3">
    <location>
        <begin position="12"/>
        <end position="31"/>
    </location>
</feature>
<dbReference type="GO" id="GO:0003723">
    <property type="term" value="F:RNA binding"/>
    <property type="evidence" value="ECO:0007669"/>
    <property type="project" value="UniProtKB-KW"/>
</dbReference>
<evidence type="ECO:0000256" key="2">
    <source>
        <dbReference type="SAM" id="MobiDB-lite"/>
    </source>
</evidence>
<reference evidence="5" key="1">
    <citation type="journal article" date="2023" name="Comput. Struct. Biotechnol. J.">
        <title>Discovery of a novel marine Bacteroidetes with a rich repertoire of carbohydrate-active enzymes.</title>
        <authorList>
            <person name="Chen B."/>
            <person name="Liu G."/>
            <person name="Chen Q."/>
            <person name="Wang H."/>
            <person name="Liu L."/>
            <person name="Tang K."/>
        </authorList>
    </citation>
    <scope>NUCLEOTIDE SEQUENCE</scope>
    <source>
        <strain evidence="5">TK19036</strain>
    </source>
</reference>
<feature type="region of interest" description="Disordered" evidence="2">
    <location>
        <begin position="102"/>
        <end position="129"/>
    </location>
</feature>
<feature type="compositionally biased region" description="Gly residues" evidence="2">
    <location>
        <begin position="108"/>
        <end position="129"/>
    </location>
</feature>
<evidence type="ECO:0000259" key="4">
    <source>
        <dbReference type="PROSITE" id="PS50102"/>
    </source>
</evidence>
<keyword evidence="3" id="KW-0812">Transmembrane</keyword>
<dbReference type="EMBL" id="CP120682">
    <property type="protein sequence ID" value="WKN37034.1"/>
    <property type="molecule type" value="Genomic_DNA"/>
</dbReference>
<dbReference type="CDD" id="cd21608">
    <property type="entry name" value="RRM2_NsCP33_like"/>
    <property type="match status" value="1"/>
</dbReference>
<name>A0AA49GT75_9BACT</name>
<evidence type="ECO:0000256" key="3">
    <source>
        <dbReference type="SAM" id="Phobius"/>
    </source>
</evidence>
<dbReference type="PANTHER" id="PTHR48027">
    <property type="entry name" value="HETEROGENEOUS NUCLEAR RIBONUCLEOPROTEIN 87F-RELATED"/>
    <property type="match status" value="1"/>
</dbReference>
<keyword evidence="3" id="KW-1133">Transmembrane helix</keyword>
<organism evidence="5">
    <name type="scientific">Roseihalotalea indica</name>
    <dbReference type="NCBI Taxonomy" id="2867963"/>
    <lineage>
        <taxon>Bacteria</taxon>
        <taxon>Pseudomonadati</taxon>
        <taxon>Bacteroidota</taxon>
        <taxon>Cytophagia</taxon>
        <taxon>Cytophagales</taxon>
        <taxon>Catalimonadaceae</taxon>
        <taxon>Roseihalotalea</taxon>
    </lineage>
</organism>
<protein>
    <submittedName>
        <fullName evidence="5">RNA-binding protein</fullName>
    </submittedName>
</protein>
<feature type="domain" description="RRM" evidence="4">
    <location>
        <begin position="27"/>
        <end position="105"/>
    </location>
</feature>
<dbReference type="PROSITE" id="PS50102">
    <property type="entry name" value="RRM"/>
    <property type="match status" value="1"/>
</dbReference>
<dbReference type="InterPro" id="IPR035979">
    <property type="entry name" value="RBD_domain_sf"/>
</dbReference>
<dbReference type="SMART" id="SM00360">
    <property type="entry name" value="RRM"/>
    <property type="match status" value="1"/>
</dbReference>
<dbReference type="Gene3D" id="3.30.70.330">
    <property type="match status" value="1"/>
</dbReference>
<dbReference type="InterPro" id="IPR048289">
    <property type="entry name" value="RRM2_NsCP33-like"/>
</dbReference>
<proteinExistence type="predicted"/>
<dbReference type="InterPro" id="IPR000504">
    <property type="entry name" value="RRM_dom"/>
</dbReference>
<evidence type="ECO:0000313" key="5">
    <source>
        <dbReference type="EMBL" id="WKN37034.1"/>
    </source>
</evidence>
<accession>A0AA49GT75</accession>
<gene>
    <name evidence="5" type="ORF">K4G66_32205</name>
</gene>
<dbReference type="InterPro" id="IPR052462">
    <property type="entry name" value="SLIRP/GR-RBP-like"/>
</dbReference>